<keyword evidence="3" id="KW-0032">Aminotransferase</keyword>
<organism evidence="3 4">
    <name type="scientific">Amycolatopsis rifamycinica</name>
    <dbReference type="NCBI Taxonomy" id="287986"/>
    <lineage>
        <taxon>Bacteria</taxon>
        <taxon>Bacillati</taxon>
        <taxon>Actinomycetota</taxon>
        <taxon>Actinomycetes</taxon>
        <taxon>Pseudonocardiales</taxon>
        <taxon>Pseudonocardiaceae</taxon>
        <taxon>Amycolatopsis</taxon>
    </lineage>
</organism>
<dbReference type="InterPro" id="IPR015422">
    <property type="entry name" value="PyrdxlP-dep_Trfase_small"/>
</dbReference>
<dbReference type="InterPro" id="IPR015421">
    <property type="entry name" value="PyrdxlP-dep_Trfase_major"/>
</dbReference>
<keyword evidence="4" id="KW-1185">Reference proteome</keyword>
<reference evidence="3 4" key="1">
    <citation type="submission" date="2014-05" db="EMBL/GenBank/DDBJ databases">
        <title>Draft genome sequence of Amycolatopsis rifamycinica DSM 46095.</title>
        <authorList>
            <person name="Lal R."/>
            <person name="Saxena A."/>
            <person name="Kumari R."/>
            <person name="Mukherjee U."/>
            <person name="Singh P."/>
            <person name="Sangwan N."/>
            <person name="Mahato N.K."/>
        </authorList>
    </citation>
    <scope>NUCLEOTIDE SEQUENCE [LARGE SCALE GENOMIC DNA]</scope>
    <source>
        <strain evidence="3 4">DSM 46095</strain>
    </source>
</reference>
<keyword evidence="3" id="KW-0808">Transferase</keyword>
<dbReference type="GO" id="GO:0017000">
    <property type="term" value="P:antibiotic biosynthetic process"/>
    <property type="evidence" value="ECO:0007669"/>
    <property type="project" value="UniProtKB-KW"/>
</dbReference>
<dbReference type="GO" id="GO:0008483">
    <property type="term" value="F:transaminase activity"/>
    <property type="evidence" value="ECO:0007669"/>
    <property type="project" value="UniProtKB-KW"/>
</dbReference>
<dbReference type="OrthoDB" id="250246at2"/>
<feature type="domain" description="Aminotransferase class V" evidence="2">
    <location>
        <begin position="128"/>
        <end position="284"/>
    </location>
</feature>
<dbReference type="PANTHER" id="PTHR43586">
    <property type="entry name" value="CYSTEINE DESULFURASE"/>
    <property type="match status" value="1"/>
</dbReference>
<evidence type="ECO:0000256" key="1">
    <source>
        <dbReference type="ARBA" id="ARBA00023194"/>
    </source>
</evidence>
<evidence type="ECO:0000259" key="2">
    <source>
        <dbReference type="Pfam" id="PF00266"/>
    </source>
</evidence>
<dbReference type="Gene3D" id="3.40.640.10">
    <property type="entry name" value="Type I PLP-dependent aspartate aminotransferase-like (Major domain)"/>
    <property type="match status" value="1"/>
</dbReference>
<dbReference type="eggNOG" id="COG0520">
    <property type="taxonomic scope" value="Bacteria"/>
</dbReference>
<dbReference type="Proteomes" id="UP000027345">
    <property type="component" value="Unassembled WGS sequence"/>
</dbReference>
<dbReference type="AlphaFoldDB" id="A0A066U876"/>
<dbReference type="STRING" id="287986.DV20_02745"/>
<protein>
    <submittedName>
        <fullName evidence="3">Aminotransferase class V</fullName>
    </submittedName>
</protein>
<dbReference type="PANTHER" id="PTHR43586:SF21">
    <property type="entry name" value="PYRIDOXAL PHOSPHATE (PLP)-DEPENDENT ASPARTATE AMINOTRANSFERASE SUPERFAMILY"/>
    <property type="match status" value="1"/>
</dbReference>
<dbReference type="InterPro" id="IPR015424">
    <property type="entry name" value="PyrdxlP-dep_Trfase"/>
</dbReference>
<evidence type="ECO:0000313" key="4">
    <source>
        <dbReference type="Proteomes" id="UP000027345"/>
    </source>
</evidence>
<accession>A0A066U876</accession>
<dbReference type="EMBL" id="JMQI01000005">
    <property type="protein sequence ID" value="KDN23656.1"/>
    <property type="molecule type" value="Genomic_DNA"/>
</dbReference>
<keyword evidence="1" id="KW-0045">Antibiotic biosynthesis</keyword>
<evidence type="ECO:0000313" key="3">
    <source>
        <dbReference type="EMBL" id="KDN23656.1"/>
    </source>
</evidence>
<dbReference type="RefSeq" id="WP_043776159.1">
    <property type="nucleotide sequence ID" value="NZ_JMQI01000005.1"/>
</dbReference>
<dbReference type="SUPFAM" id="SSF53383">
    <property type="entry name" value="PLP-dependent transferases"/>
    <property type="match status" value="1"/>
</dbReference>
<comment type="caution">
    <text evidence="3">The sequence shown here is derived from an EMBL/GenBank/DDBJ whole genome shotgun (WGS) entry which is preliminary data.</text>
</comment>
<dbReference type="Pfam" id="PF00266">
    <property type="entry name" value="Aminotran_5"/>
    <property type="match status" value="1"/>
</dbReference>
<name>A0A066U876_9PSEU</name>
<proteinExistence type="predicted"/>
<dbReference type="InterPro" id="IPR000192">
    <property type="entry name" value="Aminotrans_V_dom"/>
</dbReference>
<gene>
    <name evidence="3" type="ORF">DV20_02745</name>
</gene>
<dbReference type="Gene3D" id="3.90.1150.10">
    <property type="entry name" value="Aspartate Aminotransferase, domain 1"/>
    <property type="match status" value="1"/>
</dbReference>
<sequence>MRAFGTDFAVPSGYLNTPSVGVPPAPVAEAVAESVERWRTGATRPTDFDEYVTRSRAAFARLLGVEPGRVASGASVSQLVANVAVALPAGTRVLAAEGDFTSVSFPFAANPGVTVTEVPLDVLPSRVEGHDVVAVSVVQSADGRIVDLPALRAAAEAAGAAVLLDATQAAGWLPLDVAWADWVLGAGYKWLGSPRGGAWLAVRPDAQERTRAVAANWYAGEDPWATVYGLPLRLAGDARAFDLSPVWLAQVGSAVALEYFAGLDLAQVQAHNVGLADMLLEKLGLPPRGTAIVSLDADPGRVASAGVVSSVRGGRVRVGFHLYNTADDVEQLLHAFE</sequence>